<evidence type="ECO:0000313" key="1">
    <source>
        <dbReference type="EMBL" id="KRF77796.1"/>
    </source>
</evidence>
<proteinExistence type="predicted"/>
<name>A0A0Q9W9C8_DROVI</name>
<dbReference type="Proteomes" id="UP000008792">
    <property type="component" value="Unassembled WGS sequence"/>
</dbReference>
<keyword evidence="2" id="KW-1185">Reference proteome</keyword>
<protein>
    <submittedName>
        <fullName evidence="1">Uncharacterized protein</fullName>
    </submittedName>
</protein>
<organism evidence="1 2">
    <name type="scientific">Drosophila virilis</name>
    <name type="common">Fruit fly</name>
    <dbReference type="NCBI Taxonomy" id="7244"/>
    <lineage>
        <taxon>Eukaryota</taxon>
        <taxon>Metazoa</taxon>
        <taxon>Ecdysozoa</taxon>
        <taxon>Arthropoda</taxon>
        <taxon>Hexapoda</taxon>
        <taxon>Insecta</taxon>
        <taxon>Pterygota</taxon>
        <taxon>Neoptera</taxon>
        <taxon>Endopterygota</taxon>
        <taxon>Diptera</taxon>
        <taxon>Brachycera</taxon>
        <taxon>Muscomorpha</taxon>
        <taxon>Ephydroidea</taxon>
        <taxon>Drosophilidae</taxon>
        <taxon>Drosophila</taxon>
    </lineage>
</organism>
<accession>A0A0Q9W9C8</accession>
<dbReference type="OrthoDB" id="10259630at2759"/>
<evidence type="ECO:0000313" key="2">
    <source>
        <dbReference type="Proteomes" id="UP000008792"/>
    </source>
</evidence>
<dbReference type="InParanoid" id="A0A0Q9W9C8"/>
<sequence>MELMAAVLDLRLAKCIQKEMSVRIHRRTFWTDSKDVLYWIRSDARAIRSALDGRDFRRIRCGQLAMGTIGSKRGTKWTKAPKIHGSTRWFHGPPFLYLEELQWPQSEIGPALNMLYHAEEQPNHTSSWRCILPDLQRFSKLKN</sequence>
<dbReference type="EMBL" id="CH940654">
    <property type="protein sequence ID" value="KRF77796.1"/>
    <property type="molecule type" value="Genomic_DNA"/>
</dbReference>
<dbReference type="AlphaFoldDB" id="A0A0Q9W9C8"/>
<reference evidence="1 2" key="1">
    <citation type="journal article" date="2007" name="Nature">
        <title>Evolution of genes and genomes on the Drosophila phylogeny.</title>
        <authorList>
            <consortium name="Drosophila 12 Genomes Consortium"/>
            <person name="Clark A.G."/>
            <person name="Eisen M.B."/>
            <person name="Smith D.R."/>
            <person name="Bergman C.M."/>
            <person name="Oliver B."/>
            <person name="Markow T.A."/>
            <person name="Kaufman T.C."/>
            <person name="Kellis M."/>
            <person name="Gelbart W."/>
            <person name="Iyer V.N."/>
            <person name="Pollard D.A."/>
            <person name="Sackton T.B."/>
            <person name="Larracuente A.M."/>
            <person name="Singh N.D."/>
            <person name="Abad J.P."/>
            <person name="Abt D.N."/>
            <person name="Adryan B."/>
            <person name="Aguade M."/>
            <person name="Akashi H."/>
            <person name="Anderson W.W."/>
            <person name="Aquadro C.F."/>
            <person name="Ardell D.H."/>
            <person name="Arguello R."/>
            <person name="Artieri C.G."/>
            <person name="Barbash D.A."/>
            <person name="Barker D."/>
            <person name="Barsanti P."/>
            <person name="Batterham P."/>
            <person name="Batzoglou S."/>
            <person name="Begun D."/>
            <person name="Bhutkar A."/>
            <person name="Blanco E."/>
            <person name="Bosak S.A."/>
            <person name="Bradley R.K."/>
            <person name="Brand A.D."/>
            <person name="Brent M.R."/>
            <person name="Brooks A.N."/>
            <person name="Brown R.H."/>
            <person name="Butlin R.K."/>
            <person name="Caggese C."/>
            <person name="Calvi B.R."/>
            <person name="Bernardo de Carvalho A."/>
            <person name="Caspi A."/>
            <person name="Castrezana S."/>
            <person name="Celniker S.E."/>
            <person name="Chang J.L."/>
            <person name="Chapple C."/>
            <person name="Chatterji S."/>
            <person name="Chinwalla A."/>
            <person name="Civetta A."/>
            <person name="Clifton S.W."/>
            <person name="Comeron J.M."/>
            <person name="Costello J.C."/>
            <person name="Coyne J.A."/>
            <person name="Daub J."/>
            <person name="David R.G."/>
            <person name="Delcher A.L."/>
            <person name="Delehaunty K."/>
            <person name="Do C.B."/>
            <person name="Ebling H."/>
            <person name="Edwards K."/>
            <person name="Eickbush T."/>
            <person name="Evans J.D."/>
            <person name="Filipski A."/>
            <person name="Findeiss S."/>
            <person name="Freyhult E."/>
            <person name="Fulton L."/>
            <person name="Fulton R."/>
            <person name="Garcia A.C."/>
            <person name="Gardiner A."/>
            <person name="Garfield D.A."/>
            <person name="Garvin B.E."/>
            <person name="Gibson G."/>
            <person name="Gilbert D."/>
            <person name="Gnerre S."/>
            <person name="Godfrey J."/>
            <person name="Good R."/>
            <person name="Gotea V."/>
            <person name="Gravely B."/>
            <person name="Greenberg A.J."/>
            <person name="Griffiths-Jones S."/>
            <person name="Gross S."/>
            <person name="Guigo R."/>
            <person name="Gustafson E.A."/>
            <person name="Haerty W."/>
            <person name="Hahn M.W."/>
            <person name="Halligan D.L."/>
            <person name="Halpern A.L."/>
            <person name="Halter G.M."/>
            <person name="Han M.V."/>
            <person name="Heger A."/>
            <person name="Hillier L."/>
            <person name="Hinrichs A.S."/>
            <person name="Holmes I."/>
            <person name="Hoskins R.A."/>
            <person name="Hubisz M.J."/>
            <person name="Hultmark D."/>
            <person name="Huntley M.A."/>
            <person name="Jaffe D.B."/>
            <person name="Jagadeeshan S."/>
            <person name="Jeck W.R."/>
            <person name="Johnson J."/>
            <person name="Jones C.D."/>
            <person name="Jordan W.C."/>
            <person name="Karpen G.H."/>
            <person name="Kataoka E."/>
            <person name="Keightley P.D."/>
            <person name="Kheradpour P."/>
            <person name="Kirkness E.F."/>
            <person name="Koerich L.B."/>
            <person name="Kristiansen K."/>
            <person name="Kudrna D."/>
            <person name="Kulathinal R.J."/>
            <person name="Kumar S."/>
            <person name="Kwok R."/>
            <person name="Lander E."/>
            <person name="Langley C.H."/>
            <person name="Lapoint R."/>
            <person name="Lazzaro B.P."/>
            <person name="Lee S.J."/>
            <person name="Levesque L."/>
            <person name="Li R."/>
            <person name="Lin C.F."/>
            <person name="Lin M.F."/>
            <person name="Lindblad-Toh K."/>
            <person name="Llopart A."/>
            <person name="Long M."/>
            <person name="Low L."/>
            <person name="Lozovsky E."/>
            <person name="Lu J."/>
            <person name="Luo M."/>
            <person name="Machado C.A."/>
            <person name="Makalowski W."/>
            <person name="Marzo M."/>
            <person name="Matsuda M."/>
            <person name="Matzkin L."/>
            <person name="McAllister B."/>
            <person name="McBride C.S."/>
            <person name="McKernan B."/>
            <person name="McKernan K."/>
            <person name="Mendez-Lago M."/>
            <person name="Minx P."/>
            <person name="Mollenhauer M.U."/>
            <person name="Montooth K."/>
            <person name="Mount S.M."/>
            <person name="Mu X."/>
            <person name="Myers E."/>
            <person name="Negre B."/>
            <person name="Newfeld S."/>
            <person name="Nielsen R."/>
            <person name="Noor M.A."/>
            <person name="O'Grady P."/>
            <person name="Pachter L."/>
            <person name="Papaceit M."/>
            <person name="Parisi M.J."/>
            <person name="Parisi M."/>
            <person name="Parts L."/>
            <person name="Pedersen J.S."/>
            <person name="Pesole G."/>
            <person name="Phillippy A.M."/>
            <person name="Ponting C.P."/>
            <person name="Pop M."/>
            <person name="Porcelli D."/>
            <person name="Powell J.R."/>
            <person name="Prohaska S."/>
            <person name="Pruitt K."/>
            <person name="Puig M."/>
            <person name="Quesneville H."/>
            <person name="Ram K.R."/>
            <person name="Rand D."/>
            <person name="Rasmussen M.D."/>
            <person name="Reed L.K."/>
            <person name="Reenan R."/>
            <person name="Reily A."/>
            <person name="Remington K.A."/>
            <person name="Rieger T.T."/>
            <person name="Ritchie M.G."/>
            <person name="Robin C."/>
            <person name="Rogers Y.H."/>
            <person name="Rohde C."/>
            <person name="Rozas J."/>
            <person name="Rubenfield M.J."/>
            <person name="Ruiz A."/>
            <person name="Russo S."/>
            <person name="Salzberg S.L."/>
            <person name="Sanchez-Gracia A."/>
            <person name="Saranga D.J."/>
            <person name="Sato H."/>
            <person name="Schaeffer S.W."/>
            <person name="Schatz M.C."/>
            <person name="Schlenke T."/>
            <person name="Schwartz R."/>
            <person name="Segarra C."/>
            <person name="Singh R.S."/>
            <person name="Sirot L."/>
            <person name="Sirota M."/>
            <person name="Sisneros N.B."/>
            <person name="Smith C.D."/>
            <person name="Smith T.F."/>
            <person name="Spieth J."/>
            <person name="Stage D.E."/>
            <person name="Stark A."/>
            <person name="Stephan W."/>
            <person name="Strausberg R.L."/>
            <person name="Strempel S."/>
            <person name="Sturgill D."/>
            <person name="Sutton G."/>
            <person name="Sutton G.G."/>
            <person name="Tao W."/>
            <person name="Teichmann S."/>
            <person name="Tobari Y.N."/>
            <person name="Tomimura Y."/>
            <person name="Tsolas J.M."/>
            <person name="Valente V.L."/>
            <person name="Venter E."/>
            <person name="Venter J.C."/>
            <person name="Vicario S."/>
            <person name="Vieira F.G."/>
            <person name="Vilella A.J."/>
            <person name="Villasante A."/>
            <person name="Walenz B."/>
            <person name="Wang J."/>
            <person name="Wasserman M."/>
            <person name="Watts T."/>
            <person name="Wilson D."/>
            <person name="Wilson R.K."/>
            <person name="Wing R.A."/>
            <person name="Wolfner M.F."/>
            <person name="Wong A."/>
            <person name="Wong G.K."/>
            <person name="Wu C.I."/>
            <person name="Wu G."/>
            <person name="Yamamoto D."/>
            <person name="Yang H.P."/>
            <person name="Yang S.P."/>
            <person name="Yorke J.A."/>
            <person name="Yoshida K."/>
            <person name="Zdobnov E."/>
            <person name="Zhang P."/>
            <person name="Zhang Y."/>
            <person name="Zimin A.V."/>
            <person name="Baldwin J."/>
            <person name="Abdouelleil A."/>
            <person name="Abdulkadir J."/>
            <person name="Abebe A."/>
            <person name="Abera B."/>
            <person name="Abreu J."/>
            <person name="Acer S.C."/>
            <person name="Aftuck L."/>
            <person name="Alexander A."/>
            <person name="An P."/>
            <person name="Anderson E."/>
            <person name="Anderson S."/>
            <person name="Arachi H."/>
            <person name="Azer M."/>
            <person name="Bachantsang P."/>
            <person name="Barry A."/>
            <person name="Bayul T."/>
            <person name="Berlin A."/>
            <person name="Bessette D."/>
            <person name="Bloom T."/>
            <person name="Blye J."/>
            <person name="Boguslavskiy L."/>
            <person name="Bonnet C."/>
            <person name="Boukhgalter B."/>
            <person name="Bourzgui I."/>
            <person name="Brown A."/>
            <person name="Cahill P."/>
            <person name="Channer S."/>
            <person name="Cheshatsang Y."/>
            <person name="Chuda L."/>
            <person name="Citroen M."/>
            <person name="Collymore A."/>
            <person name="Cooke P."/>
            <person name="Costello M."/>
            <person name="D'Aco K."/>
            <person name="Daza R."/>
            <person name="De Haan G."/>
            <person name="DeGray S."/>
            <person name="DeMaso C."/>
            <person name="Dhargay N."/>
            <person name="Dooley K."/>
            <person name="Dooley E."/>
            <person name="Doricent M."/>
            <person name="Dorje P."/>
            <person name="Dorjee K."/>
            <person name="Dupes A."/>
            <person name="Elong R."/>
            <person name="Falk J."/>
            <person name="Farina A."/>
            <person name="Faro S."/>
            <person name="Ferguson D."/>
            <person name="Fisher S."/>
            <person name="Foley C.D."/>
            <person name="Franke A."/>
            <person name="Friedrich D."/>
            <person name="Gadbois L."/>
            <person name="Gearin G."/>
            <person name="Gearin C.R."/>
            <person name="Giannoukos G."/>
            <person name="Goode T."/>
            <person name="Graham J."/>
            <person name="Grandbois E."/>
            <person name="Grewal S."/>
            <person name="Gyaltsen K."/>
            <person name="Hafez N."/>
            <person name="Hagos B."/>
            <person name="Hall J."/>
            <person name="Henson C."/>
            <person name="Hollinger A."/>
            <person name="Honan T."/>
            <person name="Huard M.D."/>
            <person name="Hughes L."/>
            <person name="Hurhula B."/>
            <person name="Husby M.E."/>
            <person name="Kamat A."/>
            <person name="Kanga B."/>
            <person name="Kashin S."/>
            <person name="Khazanovich D."/>
            <person name="Kisner P."/>
            <person name="Lance K."/>
            <person name="Lara M."/>
            <person name="Lee W."/>
            <person name="Lennon N."/>
            <person name="Letendre F."/>
            <person name="LeVine R."/>
            <person name="Lipovsky A."/>
            <person name="Liu X."/>
            <person name="Liu J."/>
            <person name="Liu S."/>
            <person name="Lokyitsang T."/>
            <person name="Lokyitsang Y."/>
            <person name="Lubonja R."/>
            <person name="Lui A."/>
            <person name="MacDonald P."/>
            <person name="Magnisalis V."/>
            <person name="Maru K."/>
            <person name="Matthews C."/>
            <person name="McCusker W."/>
            <person name="McDonough S."/>
            <person name="Mehta T."/>
            <person name="Meldrim J."/>
            <person name="Meneus L."/>
            <person name="Mihai O."/>
            <person name="Mihalev A."/>
            <person name="Mihova T."/>
            <person name="Mittelman R."/>
            <person name="Mlenga V."/>
            <person name="Montmayeur A."/>
            <person name="Mulrain L."/>
            <person name="Navidi A."/>
            <person name="Naylor J."/>
            <person name="Negash T."/>
            <person name="Nguyen T."/>
            <person name="Nguyen N."/>
            <person name="Nicol R."/>
            <person name="Norbu C."/>
            <person name="Norbu N."/>
            <person name="Novod N."/>
            <person name="O'Neill B."/>
            <person name="Osman S."/>
            <person name="Markiewicz E."/>
            <person name="Oyono O.L."/>
            <person name="Patti C."/>
            <person name="Phunkhang P."/>
            <person name="Pierre F."/>
            <person name="Priest M."/>
            <person name="Raghuraman S."/>
            <person name="Rege F."/>
            <person name="Reyes R."/>
            <person name="Rise C."/>
            <person name="Rogov P."/>
            <person name="Ross K."/>
            <person name="Ryan E."/>
            <person name="Settipalli S."/>
            <person name="Shea T."/>
            <person name="Sherpa N."/>
            <person name="Shi L."/>
            <person name="Shih D."/>
            <person name="Sparrow T."/>
            <person name="Spaulding J."/>
            <person name="Stalker J."/>
            <person name="Stange-Thomann N."/>
            <person name="Stavropoulos S."/>
            <person name="Stone C."/>
            <person name="Strader C."/>
            <person name="Tesfaye S."/>
            <person name="Thomson T."/>
            <person name="Thoulutsang Y."/>
            <person name="Thoulutsang D."/>
            <person name="Topham K."/>
            <person name="Topping I."/>
            <person name="Tsamla T."/>
            <person name="Vassiliev H."/>
            <person name="Vo A."/>
            <person name="Wangchuk T."/>
            <person name="Wangdi T."/>
            <person name="Weiand M."/>
            <person name="Wilkinson J."/>
            <person name="Wilson A."/>
            <person name="Yadav S."/>
            <person name="Young G."/>
            <person name="Yu Q."/>
            <person name="Zembek L."/>
            <person name="Zhong D."/>
            <person name="Zimmer A."/>
            <person name="Zwirko Z."/>
            <person name="Jaffe D.B."/>
            <person name="Alvarez P."/>
            <person name="Brockman W."/>
            <person name="Butler J."/>
            <person name="Chin C."/>
            <person name="Gnerre S."/>
            <person name="Grabherr M."/>
            <person name="Kleber M."/>
            <person name="Mauceli E."/>
            <person name="MacCallum I."/>
        </authorList>
    </citation>
    <scope>NUCLEOTIDE SEQUENCE [LARGE SCALE GENOMIC DNA]</scope>
    <source>
        <strain evidence="2">Tucson 15010-1051.87</strain>
    </source>
</reference>
<gene>
    <name evidence="1" type="primary">Dvir\GJ26090</name>
    <name evidence="1" type="ORF">Dvir_GJ26090</name>
</gene>